<keyword evidence="11 20" id="KW-0863">Zinc-finger</keyword>
<dbReference type="EC" id="2.3.2.27" evidence="6"/>
<evidence type="ECO:0000256" key="3">
    <source>
        <dbReference type="ARBA" id="ARBA00004177"/>
    </source>
</evidence>
<comment type="catalytic activity">
    <reaction evidence="1">
        <text>S-ubiquitinyl-[E2 ubiquitin-conjugating enzyme]-L-cysteine + [acceptor protein]-L-lysine = [E2 ubiquitin-conjugating enzyme]-L-cysteine + N(6)-ubiquitinyl-[acceptor protein]-L-lysine.</text>
        <dbReference type="EC" id="2.3.2.27"/>
    </reaction>
</comment>
<evidence type="ECO:0000256" key="21">
    <source>
        <dbReference type="SAM" id="MobiDB-lite"/>
    </source>
</evidence>
<gene>
    <name evidence="24" type="primary">LOC118418534</name>
</gene>
<dbReference type="SMART" id="SM00184">
    <property type="entry name" value="RING"/>
    <property type="match status" value="1"/>
</dbReference>
<proteinExistence type="predicted"/>
<evidence type="ECO:0000256" key="11">
    <source>
        <dbReference type="ARBA" id="ARBA00022771"/>
    </source>
</evidence>
<evidence type="ECO:0000256" key="4">
    <source>
        <dbReference type="ARBA" id="ARBA00004371"/>
    </source>
</evidence>
<evidence type="ECO:0000259" key="22">
    <source>
        <dbReference type="PROSITE" id="PS50089"/>
    </source>
</evidence>
<protein>
    <recommendedName>
        <fullName evidence="17">E3 ubiquitin-protein ligase ZNRF1</fullName>
        <ecNumber evidence="6">2.3.2.27</ecNumber>
    </recommendedName>
    <alternativeName>
        <fullName evidence="18">RING-type E3 ubiquitin transferase ZNRF1</fullName>
    </alternativeName>
    <alternativeName>
        <fullName evidence="19">Zinc/RING finger protein 1</fullName>
    </alternativeName>
</protein>
<dbReference type="FunFam" id="3.30.40.10:FF:000235">
    <property type="entry name" value="E3 ubiquitin-protein ligase ZNRF1"/>
    <property type="match status" value="1"/>
</dbReference>
<keyword evidence="15" id="KW-0458">Lysosome</keyword>
<dbReference type="RefSeq" id="XP_035680414.1">
    <property type="nucleotide sequence ID" value="XM_035824521.1"/>
</dbReference>
<name>A0A9J7LE98_BRAFL</name>
<sequence length="165" mass="17211">MGAKQSTNTRMRTFSNGGGATARNNGGVAMSSPGPNQIHGHVPGASGLHPRIGNRTRSLGSVQGPQPLSIPSNGAYSAPDSENSTPDDGRLFPMGAAQSLPVQLIAPSLLSEDVLAADAGECVICFEDLSQGDTIARLPCLCIYHKGCIDKWFEVNRSCPEHPGD</sequence>
<dbReference type="GO" id="GO:0005764">
    <property type="term" value="C:lysosome"/>
    <property type="evidence" value="ECO:0007669"/>
    <property type="project" value="UniProtKB-SubCell"/>
</dbReference>
<keyword evidence="13" id="KW-0862">Zinc</keyword>
<evidence type="ECO:0000256" key="2">
    <source>
        <dbReference type="ARBA" id="ARBA00004170"/>
    </source>
</evidence>
<keyword evidence="10" id="KW-0967">Endosome</keyword>
<evidence type="ECO:0000256" key="6">
    <source>
        <dbReference type="ARBA" id="ARBA00012483"/>
    </source>
</evidence>
<keyword evidence="14" id="KW-0472">Membrane</keyword>
<dbReference type="SUPFAM" id="SSF57850">
    <property type="entry name" value="RING/U-box"/>
    <property type="match status" value="1"/>
</dbReference>
<evidence type="ECO:0000256" key="8">
    <source>
        <dbReference type="ARBA" id="ARBA00022707"/>
    </source>
</evidence>
<dbReference type="InterPro" id="IPR013083">
    <property type="entry name" value="Znf_RING/FYVE/PHD"/>
</dbReference>
<dbReference type="PANTHER" id="PTHR46661">
    <property type="entry name" value="E3 UBIQUITIN-PROTEIN LIGASE ZNRF1-LIKE PROTEIN"/>
    <property type="match status" value="1"/>
</dbReference>
<evidence type="ECO:0000256" key="19">
    <source>
        <dbReference type="ARBA" id="ARBA00042305"/>
    </source>
</evidence>
<dbReference type="Proteomes" id="UP000001554">
    <property type="component" value="Chromosome 6"/>
</dbReference>
<dbReference type="PROSITE" id="PS50089">
    <property type="entry name" value="ZF_RING_2"/>
    <property type="match status" value="1"/>
</dbReference>
<keyword evidence="23" id="KW-1185">Reference proteome</keyword>
<evidence type="ECO:0000256" key="7">
    <source>
        <dbReference type="ARBA" id="ARBA00022679"/>
    </source>
</evidence>
<feature type="region of interest" description="Disordered" evidence="21">
    <location>
        <begin position="1"/>
        <end position="92"/>
    </location>
</feature>
<evidence type="ECO:0000256" key="20">
    <source>
        <dbReference type="PROSITE-ProRule" id="PRU00175"/>
    </source>
</evidence>
<dbReference type="GO" id="GO:0005768">
    <property type="term" value="C:endosome"/>
    <property type="evidence" value="ECO:0007669"/>
    <property type="project" value="UniProtKB-SubCell"/>
</dbReference>
<organism evidence="23 24">
    <name type="scientific">Branchiostoma floridae</name>
    <name type="common">Florida lancelet</name>
    <name type="synonym">Amphioxus</name>
    <dbReference type="NCBI Taxonomy" id="7739"/>
    <lineage>
        <taxon>Eukaryota</taxon>
        <taxon>Metazoa</taxon>
        <taxon>Chordata</taxon>
        <taxon>Cephalochordata</taxon>
        <taxon>Leptocardii</taxon>
        <taxon>Amphioxiformes</taxon>
        <taxon>Branchiostomatidae</taxon>
        <taxon>Branchiostoma</taxon>
    </lineage>
</organism>
<dbReference type="Gene3D" id="3.30.40.10">
    <property type="entry name" value="Zinc/RING finger domain, C3HC4 (zinc finger)"/>
    <property type="match status" value="1"/>
</dbReference>
<dbReference type="GO" id="GO:0016020">
    <property type="term" value="C:membrane"/>
    <property type="evidence" value="ECO:0007669"/>
    <property type="project" value="UniProtKB-SubCell"/>
</dbReference>
<reference evidence="23" key="1">
    <citation type="journal article" date="2020" name="Nat. Ecol. Evol.">
        <title>Deeply conserved synteny resolves early events in vertebrate evolution.</title>
        <authorList>
            <person name="Simakov O."/>
            <person name="Marletaz F."/>
            <person name="Yue J.X."/>
            <person name="O'Connell B."/>
            <person name="Jenkins J."/>
            <person name="Brandt A."/>
            <person name="Calef R."/>
            <person name="Tung C.H."/>
            <person name="Huang T.K."/>
            <person name="Schmutz J."/>
            <person name="Satoh N."/>
            <person name="Yu J.K."/>
            <person name="Putnam N.H."/>
            <person name="Green R.E."/>
            <person name="Rokhsar D.S."/>
        </authorList>
    </citation>
    <scope>NUCLEOTIDE SEQUENCE [LARGE SCALE GENOMIC DNA]</scope>
    <source>
        <strain evidence="23">S238N-H82</strain>
    </source>
</reference>
<keyword evidence="8" id="KW-0519">Myristate</keyword>
<keyword evidence="12" id="KW-0833">Ubl conjugation pathway</keyword>
<evidence type="ECO:0000256" key="9">
    <source>
        <dbReference type="ARBA" id="ARBA00022723"/>
    </source>
</evidence>
<feature type="compositionally biased region" description="Polar residues" evidence="21">
    <location>
        <begin position="55"/>
        <end position="86"/>
    </location>
</feature>
<dbReference type="GeneID" id="118418534"/>
<dbReference type="GO" id="GO:0008270">
    <property type="term" value="F:zinc ion binding"/>
    <property type="evidence" value="ECO:0007669"/>
    <property type="project" value="UniProtKB-KW"/>
</dbReference>
<evidence type="ECO:0000256" key="13">
    <source>
        <dbReference type="ARBA" id="ARBA00022833"/>
    </source>
</evidence>
<feature type="compositionally biased region" description="Polar residues" evidence="21">
    <location>
        <begin position="1"/>
        <end position="15"/>
    </location>
</feature>
<evidence type="ECO:0000256" key="10">
    <source>
        <dbReference type="ARBA" id="ARBA00022753"/>
    </source>
</evidence>
<keyword evidence="9" id="KW-0479">Metal-binding</keyword>
<comment type="pathway">
    <text evidence="5">Protein modification; protein ubiquitination.</text>
</comment>
<evidence type="ECO:0000256" key="18">
    <source>
        <dbReference type="ARBA" id="ARBA00042177"/>
    </source>
</evidence>
<evidence type="ECO:0000256" key="16">
    <source>
        <dbReference type="ARBA" id="ARBA00023288"/>
    </source>
</evidence>
<dbReference type="GO" id="GO:0061630">
    <property type="term" value="F:ubiquitin protein ligase activity"/>
    <property type="evidence" value="ECO:0007669"/>
    <property type="project" value="UniProtKB-EC"/>
</dbReference>
<evidence type="ECO:0000313" key="24">
    <source>
        <dbReference type="RefSeq" id="XP_035680414.1"/>
    </source>
</evidence>
<dbReference type="PANTHER" id="PTHR46661:SF4">
    <property type="entry name" value="RING-TYPE DOMAIN-CONTAINING PROTEIN"/>
    <property type="match status" value="1"/>
</dbReference>
<evidence type="ECO:0000256" key="14">
    <source>
        <dbReference type="ARBA" id="ARBA00023136"/>
    </source>
</evidence>
<feature type="domain" description="RING-type" evidence="22">
    <location>
        <begin position="122"/>
        <end position="162"/>
    </location>
</feature>
<evidence type="ECO:0000313" key="23">
    <source>
        <dbReference type="Proteomes" id="UP000001554"/>
    </source>
</evidence>
<comment type="subcellular location">
    <subcellularLocation>
        <location evidence="3">Endosome</location>
    </subcellularLocation>
    <subcellularLocation>
        <location evidence="4">Lysosome</location>
    </subcellularLocation>
    <subcellularLocation>
        <location evidence="2">Membrane</location>
        <topology evidence="2">Peripheral membrane protein</topology>
    </subcellularLocation>
</comment>
<evidence type="ECO:0000256" key="15">
    <source>
        <dbReference type="ARBA" id="ARBA00023228"/>
    </source>
</evidence>
<evidence type="ECO:0000256" key="1">
    <source>
        <dbReference type="ARBA" id="ARBA00000900"/>
    </source>
</evidence>
<evidence type="ECO:0000256" key="12">
    <source>
        <dbReference type="ARBA" id="ARBA00022786"/>
    </source>
</evidence>
<evidence type="ECO:0000256" key="17">
    <source>
        <dbReference type="ARBA" id="ARBA00040227"/>
    </source>
</evidence>
<reference evidence="24" key="2">
    <citation type="submission" date="2025-08" db="UniProtKB">
        <authorList>
            <consortium name="RefSeq"/>
        </authorList>
    </citation>
    <scope>IDENTIFICATION</scope>
    <source>
        <strain evidence="24">S238N-H82</strain>
        <tissue evidence="24">Testes</tissue>
    </source>
</reference>
<accession>A0A9J7LE98</accession>
<dbReference type="CDD" id="cd16695">
    <property type="entry name" value="mRING-CH-C4HC2H_ZNRF2"/>
    <property type="match status" value="1"/>
</dbReference>
<dbReference type="InterPro" id="IPR001841">
    <property type="entry name" value="Znf_RING"/>
</dbReference>
<dbReference type="AlphaFoldDB" id="A0A9J7LE98"/>
<dbReference type="InterPro" id="IPR051878">
    <property type="entry name" value="ZNRF_ubiq-protein_ligase"/>
</dbReference>
<dbReference type="Pfam" id="PF13639">
    <property type="entry name" value="zf-RING_2"/>
    <property type="match status" value="1"/>
</dbReference>
<keyword evidence="7" id="KW-0808">Transferase</keyword>
<evidence type="ECO:0000256" key="5">
    <source>
        <dbReference type="ARBA" id="ARBA00004906"/>
    </source>
</evidence>
<keyword evidence="16" id="KW-0449">Lipoprotein</keyword>